<keyword evidence="3" id="KW-1185">Reference proteome</keyword>
<protein>
    <submittedName>
        <fullName evidence="2">RES domain-containing protein</fullName>
    </submittedName>
</protein>
<accession>A0A1W2H702</accession>
<name>A0A1W2H702_9BACT</name>
<dbReference type="Proteomes" id="UP000192333">
    <property type="component" value="Chromosome I"/>
</dbReference>
<dbReference type="AlphaFoldDB" id="A0A1W2H702"/>
<dbReference type="SMART" id="SM00953">
    <property type="entry name" value="RES"/>
    <property type="match status" value="1"/>
</dbReference>
<dbReference type="InterPro" id="IPR014914">
    <property type="entry name" value="RES_dom"/>
</dbReference>
<feature type="domain" description="RES" evidence="1">
    <location>
        <begin position="13"/>
        <end position="135"/>
    </location>
</feature>
<sequence>MKVYRIALTQYCDTSGEGAKRYGGRWNLIGVPALYGGSSVSSSLLERLTIDSELFASERYVLYSIMEFDIPDELVFVPKLSELPKDWNAIPPKSASQEYGTNLLQKGLLCFGVPSVVDQTSLNYVINPLSEKIHIVTFKVYSLKLDERIVR</sequence>
<dbReference type="EMBL" id="LT838813">
    <property type="protein sequence ID" value="SMD44671.1"/>
    <property type="molecule type" value="Genomic_DNA"/>
</dbReference>
<dbReference type="Pfam" id="PF08808">
    <property type="entry name" value="RES"/>
    <property type="match status" value="1"/>
</dbReference>
<evidence type="ECO:0000259" key="1">
    <source>
        <dbReference type="SMART" id="SM00953"/>
    </source>
</evidence>
<evidence type="ECO:0000313" key="2">
    <source>
        <dbReference type="EMBL" id="SMD44671.1"/>
    </source>
</evidence>
<proteinExistence type="predicted"/>
<dbReference type="STRING" id="758820.SAMN00777080_3297"/>
<dbReference type="OrthoDB" id="9789501at2"/>
<reference evidence="3" key="1">
    <citation type="submission" date="2017-04" db="EMBL/GenBank/DDBJ databases">
        <authorList>
            <person name="Varghese N."/>
            <person name="Submissions S."/>
        </authorList>
    </citation>
    <scope>NUCLEOTIDE SEQUENCE [LARGE SCALE GENOMIC DNA]</scope>
    <source>
        <strain evidence="3">DSM 16537</strain>
    </source>
</reference>
<gene>
    <name evidence="2" type="ORF">SAMN00777080_3297</name>
</gene>
<evidence type="ECO:0000313" key="3">
    <source>
        <dbReference type="Proteomes" id="UP000192333"/>
    </source>
</evidence>
<organism evidence="2 3">
    <name type="scientific">Aquiflexum balticum DSM 16537</name>
    <dbReference type="NCBI Taxonomy" id="758820"/>
    <lineage>
        <taxon>Bacteria</taxon>
        <taxon>Pseudomonadati</taxon>
        <taxon>Bacteroidota</taxon>
        <taxon>Cytophagia</taxon>
        <taxon>Cytophagales</taxon>
        <taxon>Cyclobacteriaceae</taxon>
        <taxon>Aquiflexum</taxon>
    </lineage>
</organism>
<dbReference type="RefSeq" id="WP_084121463.1">
    <property type="nucleotide sequence ID" value="NZ_LT838813.1"/>
</dbReference>